<reference evidence="3" key="2">
    <citation type="submission" date="2015-01" db="EMBL/GenBank/DDBJ databases">
        <title>Evolutionary Origins and Diversification of the Mycorrhizal Mutualists.</title>
        <authorList>
            <consortium name="DOE Joint Genome Institute"/>
            <consortium name="Mycorrhizal Genomics Consortium"/>
            <person name="Kohler A."/>
            <person name="Kuo A."/>
            <person name="Nagy L.G."/>
            <person name="Floudas D."/>
            <person name="Copeland A."/>
            <person name="Barry K.W."/>
            <person name="Cichocki N."/>
            <person name="Veneault-Fourrey C."/>
            <person name="LaButti K."/>
            <person name="Lindquist E.A."/>
            <person name="Lipzen A."/>
            <person name="Lundell T."/>
            <person name="Morin E."/>
            <person name="Murat C."/>
            <person name="Riley R."/>
            <person name="Ohm R."/>
            <person name="Sun H."/>
            <person name="Tunlid A."/>
            <person name="Henrissat B."/>
            <person name="Grigoriev I.V."/>
            <person name="Hibbett D.S."/>
            <person name="Martin F."/>
        </authorList>
    </citation>
    <scope>NUCLEOTIDE SEQUENCE [LARGE SCALE GENOMIC DNA]</scope>
    <source>
        <strain evidence="3">MUT 4182</strain>
    </source>
</reference>
<dbReference type="EMBL" id="KN823028">
    <property type="protein sequence ID" value="KIO26188.1"/>
    <property type="molecule type" value="Genomic_DNA"/>
</dbReference>
<dbReference type="HOGENOM" id="CLU_101491_0_0_1"/>
<dbReference type="AlphaFoldDB" id="A0A0C3KXQ6"/>
<organism evidence="2 3">
    <name type="scientific">Tulasnella calospora MUT 4182</name>
    <dbReference type="NCBI Taxonomy" id="1051891"/>
    <lineage>
        <taxon>Eukaryota</taxon>
        <taxon>Fungi</taxon>
        <taxon>Dikarya</taxon>
        <taxon>Basidiomycota</taxon>
        <taxon>Agaricomycotina</taxon>
        <taxon>Agaricomycetes</taxon>
        <taxon>Cantharellales</taxon>
        <taxon>Tulasnellaceae</taxon>
        <taxon>Tulasnella</taxon>
    </lineage>
</organism>
<dbReference type="OrthoDB" id="3269417at2759"/>
<feature type="transmembrane region" description="Helical" evidence="1">
    <location>
        <begin position="163"/>
        <end position="183"/>
    </location>
</feature>
<evidence type="ECO:0000313" key="2">
    <source>
        <dbReference type="EMBL" id="KIO26188.1"/>
    </source>
</evidence>
<keyword evidence="1" id="KW-0812">Transmembrane</keyword>
<protein>
    <submittedName>
        <fullName evidence="2">Uncharacterized protein</fullName>
    </submittedName>
</protein>
<keyword evidence="1" id="KW-1133">Transmembrane helix</keyword>
<keyword evidence="3" id="KW-1185">Reference proteome</keyword>
<gene>
    <name evidence="2" type="ORF">M407DRAFT_74838</name>
</gene>
<reference evidence="2 3" key="1">
    <citation type="submission" date="2014-04" db="EMBL/GenBank/DDBJ databases">
        <authorList>
            <consortium name="DOE Joint Genome Institute"/>
            <person name="Kuo A."/>
            <person name="Girlanda M."/>
            <person name="Perotto S."/>
            <person name="Kohler A."/>
            <person name="Nagy L.G."/>
            <person name="Floudas D."/>
            <person name="Copeland A."/>
            <person name="Barry K.W."/>
            <person name="Cichocki N."/>
            <person name="Veneault-Fourrey C."/>
            <person name="LaButti K."/>
            <person name="Lindquist E.A."/>
            <person name="Lipzen A."/>
            <person name="Lundell T."/>
            <person name="Morin E."/>
            <person name="Murat C."/>
            <person name="Sun H."/>
            <person name="Tunlid A."/>
            <person name="Henrissat B."/>
            <person name="Grigoriev I.V."/>
            <person name="Hibbett D.S."/>
            <person name="Martin F."/>
            <person name="Nordberg H.P."/>
            <person name="Cantor M.N."/>
            <person name="Hua S.X."/>
        </authorList>
    </citation>
    <scope>NUCLEOTIDE SEQUENCE [LARGE SCALE GENOMIC DNA]</scope>
    <source>
        <strain evidence="2 3">MUT 4182</strain>
    </source>
</reference>
<dbReference type="STRING" id="1051891.A0A0C3KXQ6"/>
<dbReference type="Proteomes" id="UP000054248">
    <property type="component" value="Unassembled WGS sequence"/>
</dbReference>
<accession>A0A0C3KXQ6</accession>
<evidence type="ECO:0000256" key="1">
    <source>
        <dbReference type="SAM" id="Phobius"/>
    </source>
</evidence>
<name>A0A0C3KXQ6_9AGAM</name>
<evidence type="ECO:0000313" key="3">
    <source>
        <dbReference type="Proteomes" id="UP000054248"/>
    </source>
</evidence>
<sequence>KETIRAFYRNVSDMKGFAARDYEDILQVLWYMYCIIPVFEGLLPSPYSEQALSILYAMADLASLASLRLHTETTLLALRLAITRYGALIRRFASITGASFDTRDTPCEHHARMRRANAQSGAGGKPARDSRRTFNLQRFKLHAIGDLPGLITEFGTLEGYSTWSVRLILFLLTLGFSMLIALLQSEM</sequence>
<proteinExistence type="predicted"/>
<feature type="non-terminal residue" evidence="2">
    <location>
        <position position="1"/>
    </location>
</feature>
<keyword evidence="1" id="KW-0472">Membrane</keyword>